<proteinExistence type="predicted"/>
<keyword evidence="2" id="KW-1185">Reference proteome</keyword>
<dbReference type="AlphaFoldDB" id="A0A368GF34"/>
<protein>
    <submittedName>
        <fullName evidence="1">Uncharacterized protein</fullName>
    </submittedName>
</protein>
<accession>A0A368GF34</accession>
<dbReference type="OrthoDB" id="5898761at2759"/>
<evidence type="ECO:0000313" key="2">
    <source>
        <dbReference type="Proteomes" id="UP000252519"/>
    </source>
</evidence>
<reference evidence="1 2" key="1">
    <citation type="submission" date="2014-10" db="EMBL/GenBank/DDBJ databases">
        <title>Draft genome of the hookworm Ancylostoma caninum.</title>
        <authorList>
            <person name="Mitreva M."/>
        </authorList>
    </citation>
    <scope>NUCLEOTIDE SEQUENCE [LARGE SCALE GENOMIC DNA]</scope>
    <source>
        <strain evidence="1 2">Baltimore</strain>
    </source>
</reference>
<comment type="caution">
    <text evidence="1">The sequence shown here is derived from an EMBL/GenBank/DDBJ whole genome shotgun (WGS) entry which is preliminary data.</text>
</comment>
<dbReference type="Proteomes" id="UP000252519">
    <property type="component" value="Unassembled WGS sequence"/>
</dbReference>
<sequence>MLQHLSGDFLKIFFEVTKLIVRGIAIRSPGQIPILATVHTSAFHLLNDVIKTLVFPNDPYQSQNGKYVEVVSKFNPIKCTTVLSEMKSNDKPLKSKGGDTCLVHQRKIIGVCQCPLVPIGQCCHRDKSLYVRRVSGKDSEFPAEIYVGQINLLWNVPSRQKHIFRFALNRLHRCYSQIGPSYCKM</sequence>
<organism evidence="1 2">
    <name type="scientific">Ancylostoma caninum</name>
    <name type="common">Dog hookworm</name>
    <dbReference type="NCBI Taxonomy" id="29170"/>
    <lineage>
        <taxon>Eukaryota</taxon>
        <taxon>Metazoa</taxon>
        <taxon>Ecdysozoa</taxon>
        <taxon>Nematoda</taxon>
        <taxon>Chromadorea</taxon>
        <taxon>Rhabditida</taxon>
        <taxon>Rhabditina</taxon>
        <taxon>Rhabditomorpha</taxon>
        <taxon>Strongyloidea</taxon>
        <taxon>Ancylostomatidae</taxon>
        <taxon>Ancylostomatinae</taxon>
        <taxon>Ancylostoma</taxon>
    </lineage>
</organism>
<dbReference type="EMBL" id="JOJR01000219">
    <property type="protein sequence ID" value="RCN41869.1"/>
    <property type="molecule type" value="Genomic_DNA"/>
</dbReference>
<gene>
    <name evidence="1" type="ORF">ANCCAN_12197</name>
</gene>
<evidence type="ECO:0000313" key="1">
    <source>
        <dbReference type="EMBL" id="RCN41869.1"/>
    </source>
</evidence>
<name>A0A368GF34_ANCCA</name>